<reference evidence="2 3" key="1">
    <citation type="submission" date="2015-02" db="EMBL/GenBank/DDBJ databases">
        <title>Draft genome sequence of Kitasatospora griseola MF730-N6, a bafilomycin, terpentecin and satosporin producer.</title>
        <authorList>
            <person name="Arens J.C."/>
            <person name="Haltli B."/>
            <person name="Kerr R.G."/>
        </authorList>
    </citation>
    <scope>NUCLEOTIDE SEQUENCE [LARGE SCALE GENOMIC DNA]</scope>
    <source>
        <strain evidence="2 3">MF730-N6</strain>
    </source>
</reference>
<feature type="compositionally biased region" description="Pro residues" evidence="1">
    <location>
        <begin position="58"/>
        <end position="71"/>
    </location>
</feature>
<organism evidence="2 3">
    <name type="scientific">Kitasatospora griseola</name>
    <name type="common">Streptomyces griseolosporeus</name>
    <dbReference type="NCBI Taxonomy" id="2064"/>
    <lineage>
        <taxon>Bacteria</taxon>
        <taxon>Bacillati</taxon>
        <taxon>Actinomycetota</taxon>
        <taxon>Actinomycetes</taxon>
        <taxon>Kitasatosporales</taxon>
        <taxon>Streptomycetaceae</taxon>
        <taxon>Kitasatospora</taxon>
    </lineage>
</organism>
<dbReference type="RefSeq" id="WP_043913792.1">
    <property type="nucleotide sequence ID" value="NZ_JXZB01000004.1"/>
</dbReference>
<protein>
    <submittedName>
        <fullName evidence="2">Uncharacterized protein</fullName>
    </submittedName>
</protein>
<dbReference type="AlphaFoldDB" id="A0A0D0PHP3"/>
<proteinExistence type="predicted"/>
<evidence type="ECO:0000313" key="3">
    <source>
        <dbReference type="Proteomes" id="UP000032066"/>
    </source>
</evidence>
<dbReference type="PATRIC" id="fig|2064.6.peg.4855"/>
<dbReference type="EMBL" id="JXZB01000004">
    <property type="protein sequence ID" value="KIQ61999.1"/>
    <property type="molecule type" value="Genomic_DNA"/>
</dbReference>
<name>A0A0D0PHP3_KITGR</name>
<gene>
    <name evidence="2" type="ORF">TR51_22590</name>
</gene>
<feature type="region of interest" description="Disordered" evidence="1">
    <location>
        <begin position="44"/>
        <end position="72"/>
    </location>
</feature>
<evidence type="ECO:0000256" key="1">
    <source>
        <dbReference type="SAM" id="MobiDB-lite"/>
    </source>
</evidence>
<dbReference type="Proteomes" id="UP000032066">
    <property type="component" value="Unassembled WGS sequence"/>
</dbReference>
<evidence type="ECO:0000313" key="2">
    <source>
        <dbReference type="EMBL" id="KIQ61999.1"/>
    </source>
</evidence>
<sequence length="94" mass="9667">MNTSDLVTAAVLFGPGTLALIPHLASQRASRADSARVNAVLDLSAHERAQTEQETGTPVPPGGGEPLPHPAPVVHLAPVERLAPVVDLAARRAA</sequence>
<comment type="caution">
    <text evidence="2">The sequence shown here is derived from an EMBL/GenBank/DDBJ whole genome shotgun (WGS) entry which is preliminary data.</text>
</comment>
<dbReference type="STRING" id="2064.TR51_22590"/>
<keyword evidence="3" id="KW-1185">Reference proteome</keyword>
<accession>A0A0D0PHP3</accession>